<reference evidence="2 3" key="1">
    <citation type="journal article" date="2017" name="Nature">
        <title>The Apostasia genome and the evolution of orchids.</title>
        <authorList>
            <person name="Zhang G.Q."/>
            <person name="Liu K.W."/>
            <person name="Li Z."/>
            <person name="Lohaus R."/>
            <person name="Hsiao Y.Y."/>
            <person name="Niu S.C."/>
            <person name="Wang J.Y."/>
            <person name="Lin Y.C."/>
            <person name="Xu Q."/>
            <person name="Chen L.J."/>
            <person name="Yoshida K."/>
            <person name="Fujiwara S."/>
            <person name="Wang Z.W."/>
            <person name="Zhang Y.Q."/>
            <person name="Mitsuda N."/>
            <person name="Wang M."/>
            <person name="Liu G.H."/>
            <person name="Pecoraro L."/>
            <person name="Huang H.X."/>
            <person name="Xiao X.J."/>
            <person name="Lin M."/>
            <person name="Wu X.Y."/>
            <person name="Wu W.L."/>
            <person name="Chen Y.Y."/>
            <person name="Chang S.B."/>
            <person name="Sakamoto S."/>
            <person name="Ohme-Takagi M."/>
            <person name="Yagi M."/>
            <person name="Zeng S.J."/>
            <person name="Shen C.Y."/>
            <person name="Yeh C.M."/>
            <person name="Luo Y.B."/>
            <person name="Tsai W.C."/>
            <person name="Van de Peer Y."/>
            <person name="Liu Z.J."/>
        </authorList>
    </citation>
    <scope>NUCLEOTIDE SEQUENCE [LARGE SCALE GENOMIC DNA]</scope>
    <source>
        <strain evidence="3">cv. Shenzhen</strain>
        <tissue evidence="2">Stem</tissue>
    </source>
</reference>
<protein>
    <submittedName>
        <fullName evidence="2">Uncharacterized protein</fullName>
    </submittedName>
</protein>
<organism evidence="2 3">
    <name type="scientific">Apostasia shenzhenica</name>
    <dbReference type="NCBI Taxonomy" id="1088818"/>
    <lineage>
        <taxon>Eukaryota</taxon>
        <taxon>Viridiplantae</taxon>
        <taxon>Streptophyta</taxon>
        <taxon>Embryophyta</taxon>
        <taxon>Tracheophyta</taxon>
        <taxon>Spermatophyta</taxon>
        <taxon>Magnoliopsida</taxon>
        <taxon>Liliopsida</taxon>
        <taxon>Asparagales</taxon>
        <taxon>Orchidaceae</taxon>
        <taxon>Apostasioideae</taxon>
        <taxon>Apostasia</taxon>
    </lineage>
</organism>
<gene>
    <name evidence="2" type="ORF">AXF42_Ash012534</name>
</gene>
<proteinExistence type="predicted"/>
<name>A0A2I0AR16_9ASPA</name>
<sequence>MHVYSQSACIKCTAPLLFSSHFMRTPMASTARLILSHAVVLLLLLLCAAKPATSGGWVPANPNSYTVRDLVQRALEIYDVSPYNNHQSLLFFLKGLVAVRQQRAPEIWWRIAFEANYLYIFHGGRWEKVLVDATVVLANSRDMYPRIFWKPFIPLRGQV</sequence>
<keyword evidence="1" id="KW-0732">Signal</keyword>
<evidence type="ECO:0000313" key="3">
    <source>
        <dbReference type="Proteomes" id="UP000236161"/>
    </source>
</evidence>
<dbReference type="EMBL" id="KZ451959">
    <property type="protein sequence ID" value="PKA57995.1"/>
    <property type="molecule type" value="Genomic_DNA"/>
</dbReference>
<accession>A0A2I0AR16</accession>
<evidence type="ECO:0000256" key="1">
    <source>
        <dbReference type="SAM" id="SignalP"/>
    </source>
</evidence>
<feature type="signal peptide" evidence="1">
    <location>
        <begin position="1"/>
        <end position="49"/>
    </location>
</feature>
<feature type="chain" id="PRO_5014180592" evidence="1">
    <location>
        <begin position="50"/>
        <end position="159"/>
    </location>
</feature>
<dbReference type="AlphaFoldDB" id="A0A2I0AR16"/>
<evidence type="ECO:0000313" key="2">
    <source>
        <dbReference type="EMBL" id="PKA57995.1"/>
    </source>
</evidence>
<dbReference type="Proteomes" id="UP000236161">
    <property type="component" value="Unassembled WGS sequence"/>
</dbReference>
<keyword evidence="3" id="KW-1185">Reference proteome</keyword>